<proteinExistence type="predicted"/>
<sequence>MFVPILLASVAVTAAFGIITKFTGYSEFLARHEQAYKEHREDMKKLSDLWYEIPDKEVSQEEKGTYVKLFERAQHTKEAHQSLLHQDWRIFEKYFRRNELREKKREAQKAIEELRDYVTPLWDRWTRNSR</sequence>
<organism evidence="1 2">
    <name type="scientific">Gymnopus androsaceus JB14</name>
    <dbReference type="NCBI Taxonomy" id="1447944"/>
    <lineage>
        <taxon>Eukaryota</taxon>
        <taxon>Fungi</taxon>
        <taxon>Dikarya</taxon>
        <taxon>Basidiomycota</taxon>
        <taxon>Agaricomycotina</taxon>
        <taxon>Agaricomycetes</taxon>
        <taxon>Agaricomycetidae</taxon>
        <taxon>Agaricales</taxon>
        <taxon>Marasmiineae</taxon>
        <taxon>Omphalotaceae</taxon>
        <taxon>Gymnopus</taxon>
    </lineage>
</organism>
<name>A0A6A4GXB0_9AGAR</name>
<dbReference type="OrthoDB" id="3088976at2759"/>
<dbReference type="EMBL" id="ML769659">
    <property type="protein sequence ID" value="KAE9390408.1"/>
    <property type="molecule type" value="Genomic_DNA"/>
</dbReference>
<dbReference type="AlphaFoldDB" id="A0A6A4GXB0"/>
<evidence type="ECO:0000313" key="2">
    <source>
        <dbReference type="Proteomes" id="UP000799118"/>
    </source>
</evidence>
<evidence type="ECO:0000313" key="1">
    <source>
        <dbReference type="EMBL" id="KAE9390408.1"/>
    </source>
</evidence>
<reference evidence="1" key="1">
    <citation type="journal article" date="2019" name="Environ. Microbiol.">
        <title>Fungal ecological strategies reflected in gene transcription - a case study of two litter decomposers.</title>
        <authorList>
            <person name="Barbi F."/>
            <person name="Kohler A."/>
            <person name="Barry K."/>
            <person name="Baskaran P."/>
            <person name="Daum C."/>
            <person name="Fauchery L."/>
            <person name="Ihrmark K."/>
            <person name="Kuo A."/>
            <person name="LaButti K."/>
            <person name="Lipzen A."/>
            <person name="Morin E."/>
            <person name="Grigoriev I.V."/>
            <person name="Henrissat B."/>
            <person name="Lindahl B."/>
            <person name="Martin F."/>
        </authorList>
    </citation>
    <scope>NUCLEOTIDE SEQUENCE</scope>
    <source>
        <strain evidence="1">JB14</strain>
    </source>
</reference>
<accession>A0A6A4GXB0</accession>
<keyword evidence="2" id="KW-1185">Reference proteome</keyword>
<protein>
    <submittedName>
        <fullName evidence="1">Uncharacterized protein</fullName>
    </submittedName>
</protein>
<dbReference type="Proteomes" id="UP000799118">
    <property type="component" value="Unassembled WGS sequence"/>
</dbReference>
<gene>
    <name evidence="1" type="ORF">BT96DRAFT_1024582</name>
</gene>